<dbReference type="EMBL" id="CP012023">
    <property type="protein sequence ID" value="ALI54464.1"/>
    <property type="molecule type" value="Genomic_DNA"/>
</dbReference>
<name>A0A0P0A7W6_9RHOB</name>
<feature type="domain" description="Hedgehog/Intein (Hint)" evidence="1">
    <location>
        <begin position="158"/>
        <end position="300"/>
    </location>
</feature>
<dbReference type="PATRIC" id="fig|1397108.4.peg.532"/>
<organism evidence="2 3">
    <name type="scientific">Celeribacter marinus</name>
    <dbReference type="NCBI Taxonomy" id="1397108"/>
    <lineage>
        <taxon>Bacteria</taxon>
        <taxon>Pseudomonadati</taxon>
        <taxon>Pseudomonadota</taxon>
        <taxon>Alphaproteobacteria</taxon>
        <taxon>Rhodobacterales</taxon>
        <taxon>Roseobacteraceae</taxon>
        <taxon>Celeribacter</taxon>
    </lineage>
</organism>
<evidence type="ECO:0000313" key="2">
    <source>
        <dbReference type="EMBL" id="ALI54464.1"/>
    </source>
</evidence>
<evidence type="ECO:0000313" key="3">
    <source>
        <dbReference type="Proteomes" id="UP000064920"/>
    </source>
</evidence>
<dbReference type="KEGG" id="cmar:IMCC12053_515"/>
<dbReference type="InterPro" id="IPR028992">
    <property type="entry name" value="Hedgehog/Intein_dom"/>
</dbReference>
<proteinExistence type="predicted"/>
<dbReference type="Gene3D" id="2.170.16.10">
    <property type="entry name" value="Hedgehog/Intein (Hint) domain"/>
    <property type="match status" value="1"/>
</dbReference>
<protein>
    <submittedName>
        <fullName evidence="2">Type I secretion target repeat protein</fullName>
    </submittedName>
</protein>
<sequence length="356" mass="38111">MIVTTNTMVFIGNLPSIDPTEGNLVAENATAISGTYTQASGIEVVDISSYDDDDSGSIQPDDFTTTDYVTYTQGGTAYSQVLDTTIAYNANVTEVDGTITSLVLVVAQMQNGDTFAVDLDGVGELDNLKIRSIELTTSVSSESMGYYTWHTISNSSVVCFAYGTLIDTPNGPRAVEQLKQGDLITTLDHAAQPIAQTITRRLTRPARNAPICIAPHALAAIGQPHGHRTLCVSPQHRIMLNAPHGSRWPAQVLIVARHLLALDGVTQAPPDIAVRYVHLRLRRHEIIYANGIAAETLLLGAQALDIMESHGITLSDAAWRAAIPARSILNAKQARRFLSEAARTPGLVSQGAVSAT</sequence>
<dbReference type="InterPro" id="IPR018247">
    <property type="entry name" value="EF_Hand_1_Ca_BS"/>
</dbReference>
<dbReference type="InterPro" id="IPR036844">
    <property type="entry name" value="Hint_dom_sf"/>
</dbReference>
<dbReference type="Proteomes" id="UP000064920">
    <property type="component" value="Chromosome"/>
</dbReference>
<dbReference type="SUPFAM" id="SSF51294">
    <property type="entry name" value="Hedgehog/intein (Hint) domain"/>
    <property type="match status" value="1"/>
</dbReference>
<gene>
    <name evidence="2" type="ORF">IMCC12053_515</name>
</gene>
<reference evidence="2 3" key="1">
    <citation type="submission" date="2015-05" db="EMBL/GenBank/DDBJ databases">
        <authorList>
            <person name="Wang D.B."/>
            <person name="Wang M."/>
        </authorList>
    </citation>
    <scope>NUCLEOTIDE SEQUENCE [LARGE SCALE GENOMIC DNA]</scope>
    <source>
        <strain evidence="2 3">IMCC 12053</strain>
    </source>
</reference>
<dbReference type="Pfam" id="PF13403">
    <property type="entry name" value="Hint_2"/>
    <property type="match status" value="1"/>
</dbReference>
<dbReference type="RefSeq" id="WP_062215430.1">
    <property type="nucleotide sequence ID" value="NZ_CP012023.1"/>
</dbReference>
<dbReference type="STRING" id="1397108.IMCC12053_515"/>
<accession>A0A0P0A7W6</accession>
<dbReference type="AlphaFoldDB" id="A0A0P0A7W6"/>
<dbReference type="PROSITE" id="PS00018">
    <property type="entry name" value="EF_HAND_1"/>
    <property type="match status" value="1"/>
</dbReference>
<evidence type="ECO:0000259" key="1">
    <source>
        <dbReference type="Pfam" id="PF13403"/>
    </source>
</evidence>
<keyword evidence="3" id="KW-1185">Reference proteome</keyword>
<dbReference type="OrthoDB" id="7818989at2"/>